<dbReference type="PANTHER" id="PTHR30575:SF0">
    <property type="entry name" value="XAA-ARG DIPEPTIDASE"/>
    <property type="match status" value="1"/>
</dbReference>
<dbReference type="SUPFAM" id="SSF53187">
    <property type="entry name" value="Zn-dependent exopeptidases"/>
    <property type="match status" value="1"/>
</dbReference>
<dbReference type="InterPro" id="IPR017145">
    <property type="entry name" value="Aminobenzoyl-glu_utiliz_pB"/>
</dbReference>
<dbReference type="InterPro" id="IPR006311">
    <property type="entry name" value="TAT_signal"/>
</dbReference>
<dbReference type="Proteomes" id="UP001597108">
    <property type="component" value="Unassembled WGS sequence"/>
</dbReference>
<reference evidence="3" key="1">
    <citation type="journal article" date="2019" name="Int. J. Syst. Evol. Microbiol.">
        <title>The Global Catalogue of Microorganisms (GCM) 10K type strain sequencing project: providing services to taxonomists for standard genome sequencing and annotation.</title>
        <authorList>
            <consortium name="The Broad Institute Genomics Platform"/>
            <consortium name="The Broad Institute Genome Sequencing Center for Infectious Disease"/>
            <person name="Wu L."/>
            <person name="Ma J."/>
        </authorList>
    </citation>
    <scope>NUCLEOTIDE SEQUENCE [LARGE SCALE GENOMIC DNA]</scope>
    <source>
        <strain evidence="3">CCUG 60524</strain>
    </source>
</reference>
<dbReference type="PANTHER" id="PTHR30575">
    <property type="entry name" value="PEPTIDASE M20"/>
    <property type="match status" value="1"/>
</dbReference>
<protein>
    <submittedName>
        <fullName evidence="2">Amidohydrolase</fullName>
    </submittedName>
</protein>
<dbReference type="InterPro" id="IPR017439">
    <property type="entry name" value="Amidohydrolase"/>
</dbReference>
<dbReference type="SUPFAM" id="SSF55031">
    <property type="entry name" value="Bacterial exopeptidase dimerisation domain"/>
    <property type="match status" value="1"/>
</dbReference>
<dbReference type="PROSITE" id="PS51318">
    <property type="entry name" value="TAT"/>
    <property type="match status" value="1"/>
</dbReference>
<evidence type="ECO:0000256" key="1">
    <source>
        <dbReference type="ARBA" id="ARBA00022801"/>
    </source>
</evidence>
<dbReference type="NCBIfam" id="TIGR01891">
    <property type="entry name" value="amidohydrolases"/>
    <property type="match status" value="1"/>
</dbReference>
<accession>A0ABW3IUU1</accession>
<keyword evidence="1" id="KW-0378">Hydrolase</keyword>
<dbReference type="InterPro" id="IPR036264">
    <property type="entry name" value="Bact_exopeptidase_dim_dom"/>
</dbReference>
<dbReference type="Gene3D" id="3.30.70.360">
    <property type="match status" value="1"/>
</dbReference>
<gene>
    <name evidence="2" type="ORF">ACFQ2S_19815</name>
</gene>
<evidence type="ECO:0000313" key="2">
    <source>
        <dbReference type="EMBL" id="MFD0981885.1"/>
    </source>
</evidence>
<dbReference type="RefSeq" id="WP_386077170.1">
    <property type="nucleotide sequence ID" value="NZ_JBHTJT010000049.1"/>
</dbReference>
<dbReference type="EMBL" id="JBHTJT010000049">
    <property type="protein sequence ID" value="MFD0981885.1"/>
    <property type="molecule type" value="Genomic_DNA"/>
</dbReference>
<dbReference type="InterPro" id="IPR052030">
    <property type="entry name" value="Peptidase_M20/M20A_hydrolases"/>
</dbReference>
<organism evidence="2 3">
    <name type="scientific">Tropicimonas aquimaris</name>
    <dbReference type="NCBI Taxonomy" id="914152"/>
    <lineage>
        <taxon>Bacteria</taxon>
        <taxon>Pseudomonadati</taxon>
        <taxon>Pseudomonadota</taxon>
        <taxon>Alphaproteobacteria</taxon>
        <taxon>Rhodobacterales</taxon>
        <taxon>Roseobacteraceae</taxon>
        <taxon>Tropicimonas</taxon>
    </lineage>
</organism>
<proteinExistence type="predicted"/>
<dbReference type="Gene3D" id="3.40.630.10">
    <property type="entry name" value="Zn peptidases"/>
    <property type="match status" value="1"/>
</dbReference>
<evidence type="ECO:0000313" key="3">
    <source>
        <dbReference type="Proteomes" id="UP001597108"/>
    </source>
</evidence>
<dbReference type="PIRSF" id="PIRSF037227">
    <property type="entry name" value="Aminobenzoyl-glu_utiliz_pB"/>
    <property type="match status" value="1"/>
</dbReference>
<dbReference type="InterPro" id="IPR002933">
    <property type="entry name" value="Peptidase_M20"/>
</dbReference>
<keyword evidence="3" id="KW-1185">Reference proteome</keyword>
<dbReference type="Pfam" id="PF01546">
    <property type="entry name" value="Peptidase_M20"/>
    <property type="match status" value="1"/>
</dbReference>
<comment type="caution">
    <text evidence="2">The sequence shown here is derived from an EMBL/GenBank/DDBJ whole genome shotgun (WGS) entry which is preliminary data.</text>
</comment>
<sequence>MFPSFDPKLLTPTRRDVLLGAMASTVILPFGSAGLASAQQGSAGAPAASEAAKRAVEAYRDVILRISHEVWENAELSLQEEVSAEIHLRELQEAGFEIVSVGTSNIPTAFVAEWSQGDGGPKVGFLPEYDALPGLGNAAEPRQTPGPRGVEVGHGCGHNMLGAGCTGAAMALKQMMMEDGTPGTVRVYGCAAEETEGAKVYMARDGLFDDLDACLAWHPAPVTAAGLLRTAALDRLQVTWRGQTAHAGVDPWTGRSALKGAEIFATGIQFMREHLKPTTRLHYVYTAAGEAPNVVPDQAGILIVVRDASREEVAEVTEWVREIAEGSALMTQTEVEVDHLFGMHDLLPNEPLARRIYDHIAAVPVVWTEQEQAFATVCQAGMGLEEAGLDETVLPFLPEITSGGSTDVGDVSYNTPTGVFAWTTIPRGVGLHTWPVTACSGMTIGDKGALNSAVVMAGVGYDVMTDAAFREEVRADFDTRLGGRTYVSPLPEDKIRPHGVPPHLLLRDGTGELTDEFFKLGA</sequence>
<name>A0ABW3IUU1_9RHOB</name>